<evidence type="ECO:0000313" key="4">
    <source>
        <dbReference type="Proteomes" id="UP001500301"/>
    </source>
</evidence>
<feature type="transmembrane region" description="Helical" evidence="1">
    <location>
        <begin position="91"/>
        <end position="111"/>
    </location>
</feature>
<dbReference type="Pfam" id="PF02517">
    <property type="entry name" value="Rce1-like"/>
    <property type="match status" value="1"/>
</dbReference>
<accession>A0ABP6UWJ0</accession>
<dbReference type="PANTHER" id="PTHR35797:SF1">
    <property type="entry name" value="PROTEASE"/>
    <property type="match status" value="1"/>
</dbReference>
<keyword evidence="4" id="KW-1185">Reference proteome</keyword>
<feature type="transmembrane region" description="Helical" evidence="1">
    <location>
        <begin position="248"/>
        <end position="269"/>
    </location>
</feature>
<feature type="transmembrane region" description="Helical" evidence="1">
    <location>
        <begin position="21"/>
        <end position="39"/>
    </location>
</feature>
<keyword evidence="1" id="KW-0472">Membrane</keyword>
<feature type="transmembrane region" description="Helical" evidence="1">
    <location>
        <begin position="51"/>
        <end position="70"/>
    </location>
</feature>
<evidence type="ECO:0000259" key="2">
    <source>
        <dbReference type="Pfam" id="PF02517"/>
    </source>
</evidence>
<dbReference type="InterPro" id="IPR003675">
    <property type="entry name" value="Rce1/LyrA-like_dom"/>
</dbReference>
<feature type="domain" description="CAAX prenyl protease 2/Lysostaphin resistance protein A-like" evidence="2">
    <location>
        <begin position="136"/>
        <end position="238"/>
    </location>
</feature>
<organism evidence="3 4">
    <name type="scientific">Nocardioides daeguensis</name>
    <dbReference type="NCBI Taxonomy" id="908359"/>
    <lineage>
        <taxon>Bacteria</taxon>
        <taxon>Bacillati</taxon>
        <taxon>Actinomycetota</taxon>
        <taxon>Actinomycetes</taxon>
        <taxon>Propionibacteriales</taxon>
        <taxon>Nocardioidaceae</taxon>
        <taxon>Nocardioides</taxon>
    </lineage>
</organism>
<name>A0ABP6UWJ0_9ACTN</name>
<feature type="transmembrane region" description="Helical" evidence="1">
    <location>
        <begin position="131"/>
        <end position="149"/>
    </location>
</feature>
<dbReference type="EMBL" id="BAABBB010000006">
    <property type="protein sequence ID" value="GAA3524069.1"/>
    <property type="molecule type" value="Genomic_DNA"/>
</dbReference>
<evidence type="ECO:0000313" key="3">
    <source>
        <dbReference type="EMBL" id="GAA3524069.1"/>
    </source>
</evidence>
<evidence type="ECO:0000256" key="1">
    <source>
        <dbReference type="SAM" id="Phobius"/>
    </source>
</evidence>
<feature type="transmembrane region" description="Helical" evidence="1">
    <location>
        <begin position="224"/>
        <end position="242"/>
    </location>
</feature>
<comment type="caution">
    <text evidence="3">The sequence shown here is derived from an EMBL/GenBank/DDBJ whole genome shotgun (WGS) entry which is preliminary data.</text>
</comment>
<feature type="transmembrane region" description="Helical" evidence="1">
    <location>
        <begin position="195"/>
        <end position="217"/>
    </location>
</feature>
<protein>
    <recommendedName>
        <fullName evidence="2">CAAX prenyl protease 2/Lysostaphin resistance protein A-like domain-containing protein</fullName>
    </recommendedName>
</protein>
<gene>
    <name evidence="3" type="ORF">GCM10022263_10600</name>
</gene>
<keyword evidence="1" id="KW-0812">Transmembrane</keyword>
<dbReference type="InterPro" id="IPR042150">
    <property type="entry name" value="MmRce1-like"/>
</dbReference>
<dbReference type="RefSeq" id="WP_218235525.1">
    <property type="nucleotide sequence ID" value="NZ_BAABBB010000006.1"/>
</dbReference>
<sequence>MVSDRREAAPAAPRRRGAVPVFLLVTFAVTWGLWLPLLVRAQRDDLDQMPWTYFLASAGPACGAVAALLWTGGPRLVARWARRAYAVRIGWCWWLLGLGLPVGYYLVAWSVAGVLDGSWPDPARFGLTDKLPGLAWPLVALVWVLTFGLGEESGWRGWLLPELARRTTTFWAALVVAGVWIVWHLPAFFFNPTYMSMGVGIVGWMLALVCGSFFLAWFTAGARWSILPVLVWHAGFDLLTAADQSSGVIASVISAVVMYQGIHCAGLLWRDRAAGRRPAPAPVAG</sequence>
<dbReference type="PANTHER" id="PTHR35797">
    <property type="entry name" value="PROTEASE-RELATED"/>
    <property type="match status" value="1"/>
</dbReference>
<dbReference type="Proteomes" id="UP001500301">
    <property type="component" value="Unassembled WGS sequence"/>
</dbReference>
<proteinExistence type="predicted"/>
<reference evidence="4" key="1">
    <citation type="journal article" date="2019" name="Int. J. Syst. Evol. Microbiol.">
        <title>The Global Catalogue of Microorganisms (GCM) 10K type strain sequencing project: providing services to taxonomists for standard genome sequencing and annotation.</title>
        <authorList>
            <consortium name="The Broad Institute Genomics Platform"/>
            <consortium name="The Broad Institute Genome Sequencing Center for Infectious Disease"/>
            <person name="Wu L."/>
            <person name="Ma J."/>
        </authorList>
    </citation>
    <scope>NUCLEOTIDE SEQUENCE [LARGE SCALE GENOMIC DNA]</scope>
    <source>
        <strain evidence="4">JCM 17460</strain>
    </source>
</reference>
<feature type="transmembrane region" description="Helical" evidence="1">
    <location>
        <begin position="170"/>
        <end position="189"/>
    </location>
</feature>
<keyword evidence="1" id="KW-1133">Transmembrane helix</keyword>